<dbReference type="SUPFAM" id="SSF54373">
    <property type="entry name" value="FAD-linked reductases, C-terminal domain"/>
    <property type="match status" value="1"/>
</dbReference>
<dbReference type="Gene3D" id="3.50.50.60">
    <property type="entry name" value="FAD/NAD(P)-binding domain"/>
    <property type="match status" value="2"/>
</dbReference>
<protein>
    <submittedName>
        <fullName evidence="3">NAD(P)/FAD-dependent oxidoreductase</fullName>
        <ecNumber evidence="3">1.-.-.-</ecNumber>
    </submittedName>
</protein>
<dbReference type="PANTHER" id="PTHR13847">
    <property type="entry name" value="SARCOSINE DEHYDROGENASE-RELATED"/>
    <property type="match status" value="1"/>
</dbReference>
<gene>
    <name evidence="3" type="ORF">ACFOEI_03710</name>
</gene>
<name>A0ABV7LX63_9GAMM</name>
<organism evidence="3 4">
    <name type="scientific">Modicisalibacter luteus</name>
    <dbReference type="NCBI Taxonomy" id="453962"/>
    <lineage>
        <taxon>Bacteria</taxon>
        <taxon>Pseudomonadati</taxon>
        <taxon>Pseudomonadota</taxon>
        <taxon>Gammaproteobacteria</taxon>
        <taxon>Oceanospirillales</taxon>
        <taxon>Halomonadaceae</taxon>
        <taxon>Modicisalibacter</taxon>
    </lineage>
</organism>
<dbReference type="Gene3D" id="3.30.9.10">
    <property type="entry name" value="D-Amino Acid Oxidase, subunit A, domain 2"/>
    <property type="match status" value="1"/>
</dbReference>
<evidence type="ECO:0000313" key="4">
    <source>
        <dbReference type="Proteomes" id="UP001595640"/>
    </source>
</evidence>
<evidence type="ECO:0000256" key="1">
    <source>
        <dbReference type="ARBA" id="ARBA00023002"/>
    </source>
</evidence>
<accession>A0ABV7LX63</accession>
<reference evidence="4" key="1">
    <citation type="journal article" date="2019" name="Int. J. Syst. Evol. Microbiol.">
        <title>The Global Catalogue of Microorganisms (GCM) 10K type strain sequencing project: providing services to taxonomists for standard genome sequencing and annotation.</title>
        <authorList>
            <consortium name="The Broad Institute Genomics Platform"/>
            <consortium name="The Broad Institute Genome Sequencing Center for Infectious Disease"/>
            <person name="Wu L."/>
            <person name="Ma J."/>
        </authorList>
    </citation>
    <scope>NUCLEOTIDE SEQUENCE [LARGE SCALE GENOMIC DNA]</scope>
    <source>
        <strain evidence="4">KCTC 12847</strain>
    </source>
</reference>
<feature type="domain" description="FAD dependent oxidoreductase" evidence="2">
    <location>
        <begin position="11"/>
        <end position="400"/>
    </location>
</feature>
<dbReference type="InterPro" id="IPR006076">
    <property type="entry name" value="FAD-dep_OxRdtase"/>
</dbReference>
<sequence length="422" mass="45728">MSASASSLRPDVVVVGAGLIGLSSALKLCQEGLRVLVIDRDEPGKGASFGNAGYLATELVNPLSTPDTLRRAPGLLLDPHGPLALPPHYLPALMPWLLRFTLAARKKNVDQSQRALAALNARAVGAWQRCLDGIGARDELIASGYLMVWEKKNALEQARRHQAQLNEYGIATELLDADAVQARDSGLSRSIHHALLFPNAHQVSDPYRVVQRLVDAFKRAGGVIDRESVENVAVTHEGVTITTDQRRIEAGRVVIATGAWSSRLAEQLGLKVPLEGESGHHLTLTDRAGALRQPVGSAERNVVMTPMTCGLRVVGFSELGGLALKPNPKRSRTLKHHVSALLSDNHGVDQARDWMGFRPTLPDSLPVIGQHPRHSQVQFAFGHQHLGLTQAAITAELVADQMMGRAADIDLTPFRVDRFEHA</sequence>
<keyword evidence="1 3" id="KW-0560">Oxidoreductase</keyword>
<dbReference type="PANTHER" id="PTHR13847:SF289">
    <property type="entry name" value="GLYCINE OXIDASE"/>
    <property type="match status" value="1"/>
</dbReference>
<dbReference type="SUPFAM" id="SSF51905">
    <property type="entry name" value="FAD/NAD(P)-binding domain"/>
    <property type="match status" value="1"/>
</dbReference>
<dbReference type="Pfam" id="PF01266">
    <property type="entry name" value="DAO"/>
    <property type="match status" value="1"/>
</dbReference>
<evidence type="ECO:0000313" key="3">
    <source>
        <dbReference type="EMBL" id="MFC3291178.1"/>
    </source>
</evidence>
<dbReference type="EC" id="1.-.-.-" evidence="3"/>
<dbReference type="EMBL" id="JBHRUH010000006">
    <property type="protein sequence ID" value="MFC3291178.1"/>
    <property type="molecule type" value="Genomic_DNA"/>
</dbReference>
<evidence type="ECO:0000259" key="2">
    <source>
        <dbReference type="Pfam" id="PF01266"/>
    </source>
</evidence>
<proteinExistence type="predicted"/>
<dbReference type="Proteomes" id="UP001595640">
    <property type="component" value="Unassembled WGS sequence"/>
</dbReference>
<dbReference type="RefSeq" id="WP_019019944.1">
    <property type="nucleotide sequence ID" value="NZ_BMXD01000011.1"/>
</dbReference>
<comment type="caution">
    <text evidence="3">The sequence shown here is derived from an EMBL/GenBank/DDBJ whole genome shotgun (WGS) entry which is preliminary data.</text>
</comment>
<dbReference type="GO" id="GO:0016491">
    <property type="term" value="F:oxidoreductase activity"/>
    <property type="evidence" value="ECO:0007669"/>
    <property type="project" value="UniProtKB-KW"/>
</dbReference>
<keyword evidence="4" id="KW-1185">Reference proteome</keyword>
<dbReference type="InterPro" id="IPR036188">
    <property type="entry name" value="FAD/NAD-bd_sf"/>
</dbReference>